<evidence type="ECO:0000256" key="5">
    <source>
        <dbReference type="PROSITE-ProRule" id="PRU00277"/>
    </source>
</evidence>
<evidence type="ECO:0000313" key="10">
    <source>
        <dbReference type="Proteomes" id="UP001530293"/>
    </source>
</evidence>
<keyword evidence="3 5" id="KW-0697">Rotamase</keyword>
<accession>A0ABD3MTN6</accession>
<evidence type="ECO:0000256" key="6">
    <source>
        <dbReference type="SAM" id="Phobius"/>
    </source>
</evidence>
<dbReference type="EC" id="5.2.1.8" evidence="2 5"/>
<dbReference type="PANTHER" id="PTHR10516">
    <property type="entry name" value="PEPTIDYL-PROLYL CIS-TRANS ISOMERASE"/>
    <property type="match status" value="1"/>
</dbReference>
<evidence type="ECO:0000256" key="1">
    <source>
        <dbReference type="ARBA" id="ARBA00000971"/>
    </source>
</evidence>
<evidence type="ECO:0000259" key="8">
    <source>
        <dbReference type="PROSITE" id="PS50059"/>
    </source>
</evidence>
<dbReference type="Proteomes" id="UP001530293">
    <property type="component" value="Unassembled WGS sequence"/>
</dbReference>
<evidence type="ECO:0000256" key="7">
    <source>
        <dbReference type="SAM" id="SignalP"/>
    </source>
</evidence>
<protein>
    <recommendedName>
        <fullName evidence="2 5">peptidylprolyl isomerase</fullName>
        <ecNumber evidence="2 5">5.2.1.8</ecNumber>
    </recommendedName>
</protein>
<keyword evidence="10" id="KW-1185">Reference proteome</keyword>
<proteinExistence type="predicted"/>
<keyword evidence="6" id="KW-1133">Transmembrane helix</keyword>
<dbReference type="AlphaFoldDB" id="A0ABD3MTN6"/>
<feature type="signal peptide" evidence="7">
    <location>
        <begin position="1"/>
        <end position="21"/>
    </location>
</feature>
<reference evidence="9 10" key="1">
    <citation type="submission" date="2024-10" db="EMBL/GenBank/DDBJ databases">
        <title>Updated reference genomes for cyclostephanoid diatoms.</title>
        <authorList>
            <person name="Roberts W.R."/>
            <person name="Alverson A.J."/>
        </authorList>
    </citation>
    <scope>NUCLEOTIDE SEQUENCE [LARGE SCALE GENOMIC DNA]</scope>
    <source>
        <strain evidence="9 10">AJA232-27</strain>
    </source>
</reference>
<comment type="catalytic activity">
    <reaction evidence="1 5">
        <text>[protein]-peptidylproline (omega=180) = [protein]-peptidylproline (omega=0)</text>
        <dbReference type="Rhea" id="RHEA:16237"/>
        <dbReference type="Rhea" id="RHEA-COMP:10747"/>
        <dbReference type="Rhea" id="RHEA-COMP:10748"/>
        <dbReference type="ChEBI" id="CHEBI:83833"/>
        <dbReference type="ChEBI" id="CHEBI:83834"/>
        <dbReference type="EC" id="5.2.1.8"/>
    </reaction>
</comment>
<dbReference type="GO" id="GO:0003755">
    <property type="term" value="F:peptidyl-prolyl cis-trans isomerase activity"/>
    <property type="evidence" value="ECO:0007669"/>
    <property type="project" value="UniProtKB-KW"/>
</dbReference>
<dbReference type="Pfam" id="PF00254">
    <property type="entry name" value="FKBP_C"/>
    <property type="match status" value="1"/>
</dbReference>
<evidence type="ECO:0000256" key="2">
    <source>
        <dbReference type="ARBA" id="ARBA00013194"/>
    </source>
</evidence>
<keyword evidence="6" id="KW-0472">Membrane</keyword>
<dbReference type="PROSITE" id="PS50059">
    <property type="entry name" value="FKBP_PPIASE"/>
    <property type="match status" value="1"/>
</dbReference>
<dbReference type="InterPro" id="IPR046357">
    <property type="entry name" value="PPIase_dom_sf"/>
</dbReference>
<evidence type="ECO:0000256" key="4">
    <source>
        <dbReference type="ARBA" id="ARBA00023235"/>
    </source>
</evidence>
<keyword evidence="7" id="KW-0732">Signal</keyword>
<dbReference type="PANTHER" id="PTHR10516:SF443">
    <property type="entry name" value="FK506-BINDING PROTEIN 59-RELATED"/>
    <property type="match status" value="1"/>
</dbReference>
<sequence>MVSALAPFLLAVLLAWSSTDAFSPPSSHLISNARHVGIPTTARYSTAAEFPTTASSTTTPPPPVGISKTTTVAGSGRAIRAGDVVIVKYFCTASDSDVAFARSDRQRIVACDGTMIRGWDAAIRTMREGERATIVISDPALAYGAAGVPPFVPPNAQIQIDLEVIMVEENVDGGGLSGSDASGLDAMLDGPVSRPRTPGAIAAAYEQRMREKAMNAPAEKEGVEYWIDKIKGSYFFGLFEGETGQKAPWYLTPSITFPIAFLIVGAAFWASLAGGAISERGMPTTDELDEIIVSSGDIIRSSVAMAMIMLQG</sequence>
<comment type="caution">
    <text evidence="9">The sequence shown here is derived from an EMBL/GenBank/DDBJ whole genome shotgun (WGS) entry which is preliminary data.</text>
</comment>
<gene>
    <name evidence="9" type="ORF">ACHAWU_003249</name>
</gene>
<dbReference type="EMBL" id="JALLBG020000077">
    <property type="protein sequence ID" value="KAL3767158.1"/>
    <property type="molecule type" value="Genomic_DNA"/>
</dbReference>
<evidence type="ECO:0000313" key="9">
    <source>
        <dbReference type="EMBL" id="KAL3767158.1"/>
    </source>
</evidence>
<feature type="domain" description="PPIase FKBP-type" evidence="8">
    <location>
        <begin position="82"/>
        <end position="168"/>
    </location>
</feature>
<dbReference type="Gene3D" id="3.10.50.40">
    <property type="match status" value="1"/>
</dbReference>
<dbReference type="InterPro" id="IPR001179">
    <property type="entry name" value="PPIase_FKBP_dom"/>
</dbReference>
<feature type="transmembrane region" description="Helical" evidence="6">
    <location>
        <begin position="249"/>
        <end position="272"/>
    </location>
</feature>
<dbReference type="SUPFAM" id="SSF54534">
    <property type="entry name" value="FKBP-like"/>
    <property type="match status" value="1"/>
</dbReference>
<name>A0ABD3MTN6_9STRA</name>
<organism evidence="9 10">
    <name type="scientific">Discostella pseudostelligera</name>
    <dbReference type="NCBI Taxonomy" id="259834"/>
    <lineage>
        <taxon>Eukaryota</taxon>
        <taxon>Sar</taxon>
        <taxon>Stramenopiles</taxon>
        <taxon>Ochrophyta</taxon>
        <taxon>Bacillariophyta</taxon>
        <taxon>Coscinodiscophyceae</taxon>
        <taxon>Thalassiosirophycidae</taxon>
        <taxon>Stephanodiscales</taxon>
        <taxon>Stephanodiscaceae</taxon>
        <taxon>Discostella</taxon>
    </lineage>
</organism>
<keyword evidence="6" id="KW-0812">Transmembrane</keyword>
<evidence type="ECO:0000256" key="3">
    <source>
        <dbReference type="ARBA" id="ARBA00023110"/>
    </source>
</evidence>
<dbReference type="InterPro" id="IPR050689">
    <property type="entry name" value="FKBP-type_PPIase"/>
</dbReference>
<feature type="chain" id="PRO_5044829357" description="peptidylprolyl isomerase" evidence="7">
    <location>
        <begin position="22"/>
        <end position="312"/>
    </location>
</feature>
<keyword evidence="4 5" id="KW-0413">Isomerase</keyword>